<proteinExistence type="predicted"/>
<name>A0A166L2U7_NODSP</name>
<comment type="caution">
    <text evidence="1">The sequence shown here is derived from an EMBL/GenBank/DDBJ whole genome shotgun (WGS) entry which is preliminary data.</text>
</comment>
<dbReference type="RefSeq" id="WP_063871034.1">
    <property type="nucleotide sequence ID" value="NZ_CAWMRI010000001.1"/>
</dbReference>
<evidence type="ECO:0000313" key="2">
    <source>
        <dbReference type="Proteomes" id="UP000076555"/>
    </source>
</evidence>
<dbReference type="Proteomes" id="UP000076555">
    <property type="component" value="Unassembled WGS sequence"/>
</dbReference>
<accession>A0A166L2U7</accession>
<reference evidence="1 2" key="1">
    <citation type="submission" date="2016-04" db="EMBL/GenBank/DDBJ databases">
        <title>Draft Genome Assembly of the Bloom-forming Cyanobacterium Nodularia spumigena Strain CENA596 in Shrimp Production Ponds.</title>
        <authorList>
            <person name="Popin R.V."/>
            <person name="Rigonato J."/>
            <person name="Abreu V.A."/>
            <person name="Andreote A.P."/>
            <person name="Silveira S.B."/>
            <person name="Odebrecht C."/>
            <person name="Fiore M.F."/>
        </authorList>
    </citation>
    <scope>NUCLEOTIDE SEQUENCE [LARGE SCALE GENOMIC DNA]</scope>
    <source>
        <strain evidence="1 2">CENA596</strain>
    </source>
</reference>
<gene>
    <name evidence="1" type="ORF">A2T98_00080</name>
</gene>
<evidence type="ECO:0000313" key="1">
    <source>
        <dbReference type="EMBL" id="KZL51843.1"/>
    </source>
</evidence>
<dbReference type="EMBL" id="LWAJ01000001">
    <property type="protein sequence ID" value="KZL51843.1"/>
    <property type="molecule type" value="Genomic_DNA"/>
</dbReference>
<organism evidence="1 2">
    <name type="scientific">Nodularia spumigena CENA596</name>
    <dbReference type="NCBI Taxonomy" id="1819295"/>
    <lineage>
        <taxon>Bacteria</taxon>
        <taxon>Bacillati</taxon>
        <taxon>Cyanobacteriota</taxon>
        <taxon>Cyanophyceae</taxon>
        <taxon>Nostocales</taxon>
        <taxon>Nodulariaceae</taxon>
        <taxon>Nodularia</taxon>
    </lineage>
</organism>
<dbReference type="AlphaFoldDB" id="A0A166L2U7"/>
<dbReference type="OrthoDB" id="582583at2"/>
<protein>
    <submittedName>
        <fullName evidence="1">Uncharacterized protein</fullName>
    </submittedName>
</protein>
<sequence length="103" mass="11967">MKWQDSYHGWLIEVIPLPEGYAFKCWMPDEQIGISNNHIYPGLYQAIRAGRKRAKLESVSLALICFLNDSYQNCHLSNEEYISLVNSIYDFTTSVSKLKNQDF</sequence>